<protein>
    <submittedName>
        <fullName evidence="3">Uncharacterized protein</fullName>
    </submittedName>
</protein>
<keyword evidence="2" id="KW-0472">Membrane</keyword>
<feature type="compositionally biased region" description="Acidic residues" evidence="1">
    <location>
        <begin position="453"/>
        <end position="463"/>
    </location>
</feature>
<evidence type="ECO:0000256" key="2">
    <source>
        <dbReference type="SAM" id="Phobius"/>
    </source>
</evidence>
<dbReference type="Proteomes" id="UP000828390">
    <property type="component" value="Unassembled WGS sequence"/>
</dbReference>
<reference evidence="3" key="1">
    <citation type="journal article" date="2019" name="bioRxiv">
        <title>The Genome of the Zebra Mussel, Dreissena polymorpha: A Resource for Invasive Species Research.</title>
        <authorList>
            <person name="McCartney M.A."/>
            <person name="Auch B."/>
            <person name="Kono T."/>
            <person name="Mallez S."/>
            <person name="Zhang Y."/>
            <person name="Obille A."/>
            <person name="Becker A."/>
            <person name="Abrahante J.E."/>
            <person name="Garbe J."/>
            <person name="Badalamenti J.P."/>
            <person name="Herman A."/>
            <person name="Mangelson H."/>
            <person name="Liachko I."/>
            <person name="Sullivan S."/>
            <person name="Sone E.D."/>
            <person name="Koren S."/>
            <person name="Silverstein K.A.T."/>
            <person name="Beckman K.B."/>
            <person name="Gohl D.M."/>
        </authorList>
    </citation>
    <scope>NUCLEOTIDE SEQUENCE</scope>
    <source>
        <strain evidence="3">Duluth1</strain>
        <tissue evidence="3">Whole animal</tissue>
    </source>
</reference>
<name>A0A9D4RGN5_DREPO</name>
<sequence>MAEYDECFLIYDMDSDVPFYGFDEVEFKTASVRQKLTHVQKCVIVSVAGFFNILTLVAFFCIFVADLVIPDLGSNEYFGLFRSFVTQVFQPFSATLMEGGTYKHLQAETANYKTDLTNQINQRQWRLNTGLNYDLQTKVKLPERELKQTIYQAACMLEMFYPGHVINQLSVSEDKFWESKGLQFRDWKGLASQKLSGIFSPSFLVPLEETDSHFQLQVKHVNLNRYVQMIEAANVHDDLDIVTEVHSDSGEILTHAPSLDVTVFNPTETIVSTNHYETLRSRRFFQVRHPVYEFDKLPVPLPVPHPSVIAMTIFNRENEVYDSSRDETLYNLIIKGIKTYKGIADPTTSVSVEGDLEPSSPENGLDPVSVVSHLAEQEDSISDISHDETSSIIHDEAGSGLVVSGDWRQGQKVKLGEKVTQGQKVESHDDADGTANAGGSGQFVKRDTGNMERDDDDNESVYV</sequence>
<keyword evidence="2" id="KW-0812">Transmembrane</keyword>
<proteinExistence type="predicted"/>
<gene>
    <name evidence="3" type="ORF">DPMN_029926</name>
</gene>
<organism evidence="3 4">
    <name type="scientific">Dreissena polymorpha</name>
    <name type="common">Zebra mussel</name>
    <name type="synonym">Mytilus polymorpha</name>
    <dbReference type="NCBI Taxonomy" id="45954"/>
    <lineage>
        <taxon>Eukaryota</taxon>
        <taxon>Metazoa</taxon>
        <taxon>Spiralia</taxon>
        <taxon>Lophotrochozoa</taxon>
        <taxon>Mollusca</taxon>
        <taxon>Bivalvia</taxon>
        <taxon>Autobranchia</taxon>
        <taxon>Heteroconchia</taxon>
        <taxon>Euheterodonta</taxon>
        <taxon>Imparidentia</taxon>
        <taxon>Neoheterodontei</taxon>
        <taxon>Myida</taxon>
        <taxon>Dreissenoidea</taxon>
        <taxon>Dreissenidae</taxon>
        <taxon>Dreissena</taxon>
    </lineage>
</organism>
<dbReference type="PANTHER" id="PTHR37686:SF1">
    <property type="entry name" value="LD36006P"/>
    <property type="match status" value="1"/>
</dbReference>
<dbReference type="PANTHER" id="PTHR37686">
    <property type="entry name" value="LD36006P"/>
    <property type="match status" value="1"/>
</dbReference>
<comment type="caution">
    <text evidence="3">The sequence shown here is derived from an EMBL/GenBank/DDBJ whole genome shotgun (WGS) entry which is preliminary data.</text>
</comment>
<feature type="region of interest" description="Disordered" evidence="1">
    <location>
        <begin position="414"/>
        <end position="463"/>
    </location>
</feature>
<reference evidence="3" key="2">
    <citation type="submission" date="2020-11" db="EMBL/GenBank/DDBJ databases">
        <authorList>
            <person name="McCartney M.A."/>
            <person name="Auch B."/>
            <person name="Kono T."/>
            <person name="Mallez S."/>
            <person name="Becker A."/>
            <person name="Gohl D.M."/>
            <person name="Silverstein K.A.T."/>
            <person name="Koren S."/>
            <person name="Bechman K.B."/>
            <person name="Herman A."/>
            <person name="Abrahante J.E."/>
            <person name="Garbe J."/>
        </authorList>
    </citation>
    <scope>NUCLEOTIDE SEQUENCE</scope>
    <source>
        <strain evidence="3">Duluth1</strain>
        <tissue evidence="3">Whole animal</tissue>
    </source>
</reference>
<accession>A0A9D4RGN5</accession>
<evidence type="ECO:0000313" key="3">
    <source>
        <dbReference type="EMBL" id="KAH3866803.1"/>
    </source>
</evidence>
<dbReference type="AlphaFoldDB" id="A0A9D4RGN5"/>
<dbReference type="InterPro" id="IPR057435">
    <property type="entry name" value="Lips"/>
</dbReference>
<feature type="transmembrane region" description="Helical" evidence="2">
    <location>
        <begin position="43"/>
        <end position="65"/>
    </location>
</feature>
<evidence type="ECO:0000256" key="1">
    <source>
        <dbReference type="SAM" id="MobiDB-lite"/>
    </source>
</evidence>
<dbReference type="EMBL" id="JAIWYP010000002">
    <property type="protein sequence ID" value="KAH3866803.1"/>
    <property type="molecule type" value="Genomic_DNA"/>
</dbReference>
<keyword evidence="4" id="KW-1185">Reference proteome</keyword>
<evidence type="ECO:0000313" key="4">
    <source>
        <dbReference type="Proteomes" id="UP000828390"/>
    </source>
</evidence>
<keyword evidence="2" id="KW-1133">Transmembrane helix</keyword>
<dbReference type="Pfam" id="PF25228">
    <property type="entry name" value="Lips"/>
    <property type="match status" value="1"/>
</dbReference>